<feature type="transmembrane region" description="Helical" evidence="2">
    <location>
        <begin position="371"/>
        <end position="397"/>
    </location>
</feature>
<dbReference type="PANTHER" id="PTHR42078:SF1">
    <property type="entry name" value="GLUCAN 1, 4-ALPHA-GLUCOSIDASE"/>
    <property type="match status" value="1"/>
</dbReference>
<gene>
    <name evidence="4" type="ORF">QBC38DRAFT_359836</name>
</gene>
<evidence type="ECO:0000256" key="1">
    <source>
        <dbReference type="SAM" id="MobiDB-lite"/>
    </source>
</evidence>
<keyword evidence="2" id="KW-1133">Transmembrane helix</keyword>
<organism evidence="4 5">
    <name type="scientific">Podospora fimiseda</name>
    <dbReference type="NCBI Taxonomy" id="252190"/>
    <lineage>
        <taxon>Eukaryota</taxon>
        <taxon>Fungi</taxon>
        <taxon>Dikarya</taxon>
        <taxon>Ascomycota</taxon>
        <taxon>Pezizomycotina</taxon>
        <taxon>Sordariomycetes</taxon>
        <taxon>Sordariomycetidae</taxon>
        <taxon>Sordariales</taxon>
        <taxon>Podosporaceae</taxon>
        <taxon>Podospora</taxon>
    </lineage>
</organism>
<feature type="compositionally biased region" description="Low complexity" evidence="1">
    <location>
        <begin position="672"/>
        <end position="695"/>
    </location>
</feature>
<name>A0AAN7BTS1_9PEZI</name>
<evidence type="ECO:0000313" key="5">
    <source>
        <dbReference type="Proteomes" id="UP001301958"/>
    </source>
</evidence>
<reference evidence="4" key="1">
    <citation type="journal article" date="2023" name="Mol. Phylogenet. Evol.">
        <title>Genome-scale phylogeny and comparative genomics of the fungal order Sordariales.</title>
        <authorList>
            <person name="Hensen N."/>
            <person name="Bonometti L."/>
            <person name="Westerberg I."/>
            <person name="Brannstrom I.O."/>
            <person name="Guillou S."/>
            <person name="Cros-Aarteil S."/>
            <person name="Calhoun S."/>
            <person name="Haridas S."/>
            <person name="Kuo A."/>
            <person name="Mondo S."/>
            <person name="Pangilinan J."/>
            <person name="Riley R."/>
            <person name="LaButti K."/>
            <person name="Andreopoulos B."/>
            <person name="Lipzen A."/>
            <person name="Chen C."/>
            <person name="Yan M."/>
            <person name="Daum C."/>
            <person name="Ng V."/>
            <person name="Clum A."/>
            <person name="Steindorff A."/>
            <person name="Ohm R.A."/>
            <person name="Martin F."/>
            <person name="Silar P."/>
            <person name="Natvig D.O."/>
            <person name="Lalanne C."/>
            <person name="Gautier V."/>
            <person name="Ament-Velasquez S.L."/>
            <person name="Kruys A."/>
            <person name="Hutchinson M.I."/>
            <person name="Powell A.J."/>
            <person name="Barry K."/>
            <person name="Miller A.N."/>
            <person name="Grigoriev I.V."/>
            <person name="Debuchy R."/>
            <person name="Gladieux P."/>
            <person name="Hiltunen Thoren M."/>
            <person name="Johannesson H."/>
        </authorList>
    </citation>
    <scope>NUCLEOTIDE SEQUENCE</scope>
    <source>
        <strain evidence="4">CBS 990.96</strain>
    </source>
</reference>
<feature type="region of interest" description="Disordered" evidence="1">
    <location>
        <begin position="256"/>
        <end position="337"/>
    </location>
</feature>
<feature type="domain" description="DUF7820" evidence="3">
    <location>
        <begin position="414"/>
        <end position="601"/>
    </location>
</feature>
<evidence type="ECO:0000313" key="4">
    <source>
        <dbReference type="EMBL" id="KAK4229395.1"/>
    </source>
</evidence>
<feature type="compositionally biased region" description="Low complexity" evidence="1">
    <location>
        <begin position="800"/>
        <end position="815"/>
    </location>
</feature>
<feature type="region of interest" description="Disordered" evidence="1">
    <location>
        <begin position="601"/>
        <end position="828"/>
    </location>
</feature>
<feature type="compositionally biased region" description="Basic and acidic residues" evidence="1">
    <location>
        <begin position="740"/>
        <end position="758"/>
    </location>
</feature>
<reference evidence="4" key="2">
    <citation type="submission" date="2023-05" db="EMBL/GenBank/DDBJ databases">
        <authorList>
            <consortium name="Lawrence Berkeley National Laboratory"/>
            <person name="Steindorff A."/>
            <person name="Hensen N."/>
            <person name="Bonometti L."/>
            <person name="Westerberg I."/>
            <person name="Brannstrom I.O."/>
            <person name="Guillou S."/>
            <person name="Cros-Aarteil S."/>
            <person name="Calhoun S."/>
            <person name="Haridas S."/>
            <person name="Kuo A."/>
            <person name="Mondo S."/>
            <person name="Pangilinan J."/>
            <person name="Riley R."/>
            <person name="Labutti K."/>
            <person name="Andreopoulos B."/>
            <person name="Lipzen A."/>
            <person name="Chen C."/>
            <person name="Yanf M."/>
            <person name="Daum C."/>
            <person name="Ng V."/>
            <person name="Clum A."/>
            <person name="Ohm R."/>
            <person name="Martin F."/>
            <person name="Silar P."/>
            <person name="Natvig D."/>
            <person name="Lalanne C."/>
            <person name="Gautier V."/>
            <person name="Ament-Velasquez S.L."/>
            <person name="Kruys A."/>
            <person name="Hutchinson M.I."/>
            <person name="Powell A.J."/>
            <person name="Barry K."/>
            <person name="Miller A.N."/>
            <person name="Grigoriev I.V."/>
            <person name="Debuchy R."/>
            <person name="Gladieux P."/>
            <person name="Thoren M.H."/>
            <person name="Johannesson H."/>
        </authorList>
    </citation>
    <scope>NUCLEOTIDE SEQUENCE</scope>
    <source>
        <strain evidence="4">CBS 990.96</strain>
    </source>
</reference>
<feature type="compositionally biased region" description="Basic and acidic residues" evidence="1">
    <location>
        <begin position="92"/>
        <end position="102"/>
    </location>
</feature>
<feature type="compositionally biased region" description="Low complexity" evidence="1">
    <location>
        <begin position="319"/>
        <end position="337"/>
    </location>
</feature>
<keyword evidence="2" id="KW-0812">Transmembrane</keyword>
<feature type="compositionally biased region" description="Polar residues" evidence="1">
    <location>
        <begin position="115"/>
        <end position="137"/>
    </location>
</feature>
<feature type="compositionally biased region" description="Gly residues" evidence="1">
    <location>
        <begin position="603"/>
        <end position="621"/>
    </location>
</feature>
<protein>
    <recommendedName>
        <fullName evidence="3">DUF7820 domain-containing protein</fullName>
    </recommendedName>
</protein>
<evidence type="ECO:0000256" key="2">
    <source>
        <dbReference type="SAM" id="Phobius"/>
    </source>
</evidence>
<comment type="caution">
    <text evidence="4">The sequence shown here is derived from an EMBL/GenBank/DDBJ whole genome shotgun (WGS) entry which is preliminary data.</text>
</comment>
<accession>A0AAN7BTS1</accession>
<feature type="compositionally biased region" description="Polar residues" evidence="1">
    <location>
        <begin position="259"/>
        <end position="274"/>
    </location>
</feature>
<feature type="region of interest" description="Disordered" evidence="1">
    <location>
        <begin position="1"/>
        <end position="141"/>
    </location>
</feature>
<feature type="compositionally biased region" description="Low complexity" evidence="1">
    <location>
        <begin position="705"/>
        <end position="718"/>
    </location>
</feature>
<feature type="compositionally biased region" description="Polar residues" evidence="1">
    <location>
        <begin position="59"/>
        <end position="69"/>
    </location>
</feature>
<evidence type="ECO:0000259" key="3">
    <source>
        <dbReference type="Pfam" id="PF25130"/>
    </source>
</evidence>
<dbReference type="PANTHER" id="PTHR42078">
    <property type="entry name" value="GLUCAN 1, 4-ALPHA-GLUCOSIDASE"/>
    <property type="match status" value="1"/>
</dbReference>
<proteinExistence type="predicted"/>
<sequence length="849" mass="91409">MDSTPEKTGAPERRVSTRNSVRLSVHDADDDGDMMAMSMVTDGFRPAQFGQGAMPPQSTPSLASTSTTILGEESPDSARKARPSSVSKAHRPHDSLTLRREGGMGQIPEPEGLTRQLSGSTDSTAYLPSERSYQGPSGPSHPYQMYPQNVRMARTMSTTTASTIPVSESSYAGPRGPSHPYGLYHQSDGTETGTTQDPAIPLGFHGLPDQYQRRLGPDGEDAADLIGPDGHTEQLPPYTRYPDETYVRKIAAVEGDSNHAPQQETTTASPPAQSTVIAPTVPPVVTQSPSLTPALPGGAGGLGLATRNPEFDSTDDLGSPQSRHSSRSFTSDSTQSQNAYKPFVDGAAEKQKPLKPWQIWMRRKLCGIIPYWVLCTIGLLLLLMGFILGAVIGTFVLKQKNSRKAWSPNGPPSPTATFGAIPIPTPPDLQPLPTGTFSMALMTSRESKTCFQDTTLSTAWACFFVMGPHLTIAQADAGYTASLTTNESLTVSNHVYSYGEQPPWFEKPFTLGLVNDTFELTRGPAWYKLLQYDKTVVIYESLLNASTTPTVSRKMVRNLGGFGDLKRKNVAQPGDKPWVCTWPDVYLELFIYPQQNTSLNGFPPGGIGGGGGPGNGMGGKPSQGFGPFPTQPPSESSVNPEATYSTPPTAPPSSQPTRSAEPLPSSTPPDFQANPQQNSQQNSQRNPPQDRQPQPQQNPGPGRPGTPTESSTPSGTPRFGTIDTGDGYGPPPPFFPRVMKLGERRIYTPGRRQPECRQIEIQGPGVEPKPVLDSNNNPVVIKILEIEPSPHGPGPVTGPSGPISDSSETSSSNTSKRSDSSLGWEEESRLFSREAYTDMSPCGCMWWRI</sequence>
<dbReference type="EMBL" id="MU865309">
    <property type="protein sequence ID" value="KAK4229395.1"/>
    <property type="molecule type" value="Genomic_DNA"/>
</dbReference>
<keyword evidence="5" id="KW-1185">Reference proteome</keyword>
<dbReference type="InterPro" id="IPR056722">
    <property type="entry name" value="DUF7820"/>
</dbReference>
<dbReference type="AlphaFoldDB" id="A0AAN7BTS1"/>
<dbReference type="Pfam" id="PF25130">
    <property type="entry name" value="DUF7820"/>
    <property type="match status" value="2"/>
</dbReference>
<feature type="compositionally biased region" description="Low complexity" evidence="1">
    <location>
        <begin position="275"/>
        <end position="296"/>
    </location>
</feature>
<feature type="domain" description="DUF7820" evidence="3">
    <location>
        <begin position="676"/>
        <end position="847"/>
    </location>
</feature>
<dbReference type="Proteomes" id="UP001301958">
    <property type="component" value="Unassembled WGS sequence"/>
</dbReference>
<keyword evidence="2" id="KW-0472">Membrane</keyword>